<dbReference type="InterPro" id="IPR012337">
    <property type="entry name" value="RNaseH-like_sf"/>
</dbReference>
<keyword evidence="2" id="KW-1185">Reference proteome</keyword>
<dbReference type="CDD" id="cd06222">
    <property type="entry name" value="RNase_H_like"/>
    <property type="match status" value="1"/>
</dbReference>
<reference evidence="1 2" key="1">
    <citation type="journal article" date="2024" name="G3 (Bethesda)">
        <title>Genome assembly of Hibiscus sabdariffa L. provides insights into metabolisms of medicinal natural products.</title>
        <authorList>
            <person name="Kim T."/>
        </authorList>
    </citation>
    <scope>NUCLEOTIDE SEQUENCE [LARGE SCALE GENOMIC DNA]</scope>
    <source>
        <strain evidence="1">TK-2024</strain>
        <tissue evidence="1">Old leaves</tissue>
    </source>
</reference>
<dbReference type="PANTHER" id="PTHR47723:SF19">
    <property type="entry name" value="POLYNUCLEOTIDYL TRANSFERASE, RIBONUCLEASE H-LIKE SUPERFAMILY PROTEIN"/>
    <property type="match status" value="1"/>
</dbReference>
<proteinExistence type="predicted"/>
<comment type="caution">
    <text evidence="1">The sequence shown here is derived from an EMBL/GenBank/DDBJ whole genome shotgun (WGS) entry which is preliminary data.</text>
</comment>
<dbReference type="Proteomes" id="UP001396334">
    <property type="component" value="Unassembled WGS sequence"/>
</dbReference>
<gene>
    <name evidence="1" type="ORF">V6N11_082293</name>
</gene>
<dbReference type="SUPFAM" id="SSF53098">
    <property type="entry name" value="Ribonuclease H-like"/>
    <property type="match status" value="1"/>
</dbReference>
<dbReference type="EMBL" id="JBBPBN010000256">
    <property type="protein sequence ID" value="KAK8492136.1"/>
    <property type="molecule type" value="Genomic_DNA"/>
</dbReference>
<dbReference type="InterPro" id="IPR002156">
    <property type="entry name" value="RNaseH_domain"/>
</dbReference>
<dbReference type="InterPro" id="IPR044730">
    <property type="entry name" value="RNase_H-like_dom_plant"/>
</dbReference>
<protein>
    <submittedName>
        <fullName evidence="1">Uncharacterized protein</fullName>
    </submittedName>
</protein>
<dbReference type="Pfam" id="PF13456">
    <property type="entry name" value="RVT_3"/>
    <property type="match status" value="1"/>
</dbReference>
<accession>A0ABR2AG85</accession>
<organism evidence="1 2">
    <name type="scientific">Hibiscus sabdariffa</name>
    <name type="common">roselle</name>
    <dbReference type="NCBI Taxonomy" id="183260"/>
    <lineage>
        <taxon>Eukaryota</taxon>
        <taxon>Viridiplantae</taxon>
        <taxon>Streptophyta</taxon>
        <taxon>Embryophyta</taxon>
        <taxon>Tracheophyta</taxon>
        <taxon>Spermatophyta</taxon>
        <taxon>Magnoliopsida</taxon>
        <taxon>eudicotyledons</taxon>
        <taxon>Gunneridae</taxon>
        <taxon>Pentapetalae</taxon>
        <taxon>rosids</taxon>
        <taxon>malvids</taxon>
        <taxon>Malvales</taxon>
        <taxon>Malvaceae</taxon>
        <taxon>Malvoideae</taxon>
        <taxon>Hibiscus</taxon>
    </lineage>
</organism>
<evidence type="ECO:0000313" key="1">
    <source>
        <dbReference type="EMBL" id="KAK8492136.1"/>
    </source>
</evidence>
<dbReference type="InterPro" id="IPR053151">
    <property type="entry name" value="RNase_H-like"/>
</dbReference>
<sequence length="119" mass="13288">MLVPLNTLHTELLGLYEGLQLAWYLSIERPIAQPDSLEPVKMVNDPHANVSHLPLVRAINSLVKKCLITNIIWIPQECNMVADGLAKLTAHDHYQPSIFDSPQEVLNLITRNVTGLTIS</sequence>
<dbReference type="Gene3D" id="3.30.420.10">
    <property type="entry name" value="Ribonuclease H-like superfamily/Ribonuclease H"/>
    <property type="match status" value="1"/>
</dbReference>
<dbReference type="InterPro" id="IPR036397">
    <property type="entry name" value="RNaseH_sf"/>
</dbReference>
<name>A0ABR2AG85_9ROSI</name>
<dbReference type="PANTHER" id="PTHR47723">
    <property type="entry name" value="OS05G0353850 PROTEIN"/>
    <property type="match status" value="1"/>
</dbReference>
<evidence type="ECO:0000313" key="2">
    <source>
        <dbReference type="Proteomes" id="UP001396334"/>
    </source>
</evidence>